<keyword evidence="2" id="KW-0489">Methyltransferase</keyword>
<keyword evidence="3" id="KW-1185">Reference proteome</keyword>
<comment type="caution">
    <text evidence="2">The sequence shown here is derived from an EMBL/GenBank/DDBJ whole genome shotgun (WGS) entry which is preliminary data.</text>
</comment>
<evidence type="ECO:0000313" key="3">
    <source>
        <dbReference type="Proteomes" id="UP000248132"/>
    </source>
</evidence>
<dbReference type="GO" id="GO:0008757">
    <property type="term" value="F:S-adenosylmethionine-dependent methyltransferase activity"/>
    <property type="evidence" value="ECO:0007669"/>
    <property type="project" value="InterPro"/>
</dbReference>
<dbReference type="PANTHER" id="PTHR43591">
    <property type="entry name" value="METHYLTRANSFERASE"/>
    <property type="match status" value="1"/>
</dbReference>
<gene>
    <name evidence="2" type="ORF">LY28_01674</name>
</gene>
<dbReference type="CDD" id="cd02440">
    <property type="entry name" value="AdoMet_MTases"/>
    <property type="match status" value="1"/>
</dbReference>
<evidence type="ECO:0000313" key="2">
    <source>
        <dbReference type="EMBL" id="PYG87964.1"/>
    </source>
</evidence>
<proteinExistence type="predicted"/>
<evidence type="ECO:0000259" key="1">
    <source>
        <dbReference type="Pfam" id="PF08241"/>
    </source>
</evidence>
<feature type="domain" description="Methyltransferase type 11" evidence="1">
    <location>
        <begin position="46"/>
        <end position="138"/>
    </location>
</feature>
<dbReference type="InterPro" id="IPR013216">
    <property type="entry name" value="Methyltransf_11"/>
</dbReference>
<dbReference type="InterPro" id="IPR029063">
    <property type="entry name" value="SAM-dependent_MTases_sf"/>
</dbReference>
<dbReference type="PANTHER" id="PTHR43591:SF110">
    <property type="entry name" value="RHODANESE DOMAIN-CONTAINING PROTEIN"/>
    <property type="match status" value="1"/>
</dbReference>
<dbReference type="GO" id="GO:0032259">
    <property type="term" value="P:methylation"/>
    <property type="evidence" value="ECO:0007669"/>
    <property type="project" value="UniProtKB-KW"/>
</dbReference>
<name>A0A318XL39_9FIRM</name>
<reference evidence="2 3" key="1">
    <citation type="submission" date="2018-06" db="EMBL/GenBank/DDBJ databases">
        <title>Genomic Encyclopedia of Type Strains, Phase I: the one thousand microbial genomes (KMG-I) project.</title>
        <authorList>
            <person name="Kyrpides N."/>
        </authorList>
    </citation>
    <scope>NUCLEOTIDE SEQUENCE [LARGE SCALE GENOMIC DNA]</scope>
    <source>
        <strain evidence="2 3">DSM 19573</strain>
    </source>
</reference>
<dbReference type="OrthoDB" id="9808140at2"/>
<dbReference type="Gene3D" id="3.40.50.150">
    <property type="entry name" value="Vaccinia Virus protein VP39"/>
    <property type="match status" value="1"/>
</dbReference>
<protein>
    <submittedName>
        <fullName evidence="2">Methyltransferase family protein</fullName>
    </submittedName>
</protein>
<dbReference type="EMBL" id="QKMR01000008">
    <property type="protein sequence ID" value="PYG87964.1"/>
    <property type="molecule type" value="Genomic_DNA"/>
</dbReference>
<dbReference type="SUPFAM" id="SSF53335">
    <property type="entry name" value="S-adenosyl-L-methionine-dependent methyltransferases"/>
    <property type="match status" value="1"/>
</dbReference>
<dbReference type="AlphaFoldDB" id="A0A318XL39"/>
<organism evidence="2 3">
    <name type="scientific">Ruminiclostridium sufflavum DSM 19573</name>
    <dbReference type="NCBI Taxonomy" id="1121337"/>
    <lineage>
        <taxon>Bacteria</taxon>
        <taxon>Bacillati</taxon>
        <taxon>Bacillota</taxon>
        <taxon>Clostridia</taxon>
        <taxon>Eubacteriales</taxon>
        <taxon>Oscillospiraceae</taxon>
        <taxon>Ruminiclostridium</taxon>
    </lineage>
</organism>
<sequence>MKDYTNQRFWNHFSRLYDIFMKKDKTAYSEMYDLIGSKLTKGMKVLELATGTGLISLAVADKVHYIEATDFSPQMIAAAKKKKVPENVNFTVQDACKLSYEDESFDCVIISNALHIMPKPELALQNIQRVLKKDGVLIAPTFTHADNDKAGIIKAALMERLGFKAFHKWTQREYCDFLIQNGFVIERKQVLKADFPITYVEARKLQEERA</sequence>
<dbReference type="Proteomes" id="UP000248132">
    <property type="component" value="Unassembled WGS sequence"/>
</dbReference>
<accession>A0A318XL39</accession>
<keyword evidence="2" id="KW-0808">Transferase</keyword>
<dbReference type="Pfam" id="PF08241">
    <property type="entry name" value="Methyltransf_11"/>
    <property type="match status" value="1"/>
</dbReference>
<dbReference type="RefSeq" id="WP_110461715.1">
    <property type="nucleotide sequence ID" value="NZ_QKMR01000008.1"/>
</dbReference>